<dbReference type="AlphaFoldDB" id="A0A1J9R4F9"/>
<evidence type="ECO:0000313" key="3">
    <source>
        <dbReference type="Proteomes" id="UP000183809"/>
    </source>
</evidence>
<keyword evidence="3" id="KW-1185">Reference proteome</keyword>
<dbReference type="GeneID" id="31011862"/>
<gene>
    <name evidence="2" type="ORF">BKCO1_17000139</name>
</gene>
<sequence>TLRSSAAKLSHGNLDGLGLVASSPGVDHTFTGLGQVLLPVLTLNRAGAIDGLASVFTKTVVRIFRPVREERAGGALDEPRKLQQKAAGRREDGGQIGRHRRQGTQFEASRLRRQRWRQGLAAGRFLGDAELAKWKDALDGLEAVERTL</sequence>
<evidence type="ECO:0000256" key="1">
    <source>
        <dbReference type="SAM" id="MobiDB-lite"/>
    </source>
</evidence>
<name>A0A1J9R4F9_9PEZI</name>
<dbReference type="InterPro" id="IPR013785">
    <property type="entry name" value="Aldolase_TIM"/>
</dbReference>
<organism evidence="2 3">
    <name type="scientific">Diplodia corticola</name>
    <dbReference type="NCBI Taxonomy" id="236234"/>
    <lineage>
        <taxon>Eukaryota</taxon>
        <taxon>Fungi</taxon>
        <taxon>Dikarya</taxon>
        <taxon>Ascomycota</taxon>
        <taxon>Pezizomycotina</taxon>
        <taxon>Dothideomycetes</taxon>
        <taxon>Dothideomycetes incertae sedis</taxon>
        <taxon>Botryosphaeriales</taxon>
        <taxon>Botryosphaeriaceae</taxon>
        <taxon>Diplodia</taxon>
    </lineage>
</organism>
<evidence type="ECO:0000313" key="2">
    <source>
        <dbReference type="EMBL" id="OJD35488.1"/>
    </source>
</evidence>
<accession>A0A1J9R4F9</accession>
<dbReference type="EMBL" id="MNUE01000017">
    <property type="protein sequence ID" value="OJD35488.1"/>
    <property type="molecule type" value="Genomic_DNA"/>
</dbReference>
<dbReference type="Proteomes" id="UP000183809">
    <property type="component" value="Unassembled WGS sequence"/>
</dbReference>
<dbReference type="OrthoDB" id="191315at2759"/>
<dbReference type="RefSeq" id="XP_020131748.1">
    <property type="nucleotide sequence ID" value="XM_020271603.1"/>
</dbReference>
<comment type="caution">
    <text evidence="2">The sequence shown here is derived from an EMBL/GenBank/DDBJ whole genome shotgun (WGS) entry which is preliminary data.</text>
</comment>
<dbReference type="STRING" id="236234.A0A1J9R4F9"/>
<dbReference type="Gene3D" id="3.20.20.70">
    <property type="entry name" value="Aldolase class I"/>
    <property type="match status" value="1"/>
</dbReference>
<feature type="region of interest" description="Disordered" evidence="1">
    <location>
        <begin position="74"/>
        <end position="107"/>
    </location>
</feature>
<feature type="non-terminal residue" evidence="2">
    <location>
        <position position="1"/>
    </location>
</feature>
<reference evidence="2 3" key="1">
    <citation type="submission" date="2016-10" db="EMBL/GenBank/DDBJ databases">
        <title>Proteomics and genomics reveal pathogen-plant mechanisms compatible with a hemibiotrophic lifestyle of Diplodia corticola.</title>
        <authorList>
            <person name="Fernandes I."/>
            <person name="De Jonge R."/>
            <person name="Van De Peer Y."/>
            <person name="Devreese B."/>
            <person name="Alves A."/>
            <person name="Esteves A.C."/>
        </authorList>
    </citation>
    <scope>NUCLEOTIDE SEQUENCE [LARGE SCALE GENOMIC DNA]</scope>
    <source>
        <strain evidence="2 3">CBS 112549</strain>
    </source>
</reference>
<proteinExistence type="predicted"/>
<protein>
    <submittedName>
        <fullName evidence="2">4-hydroxy-2-oxoglutarate mitochondrial</fullName>
    </submittedName>
</protein>